<dbReference type="PANTHER" id="PTHR11236:SF9">
    <property type="entry name" value="ANTHRANILATE SYNTHASE COMPONENT 1"/>
    <property type="match status" value="1"/>
</dbReference>
<evidence type="ECO:0000256" key="7">
    <source>
        <dbReference type="ARBA" id="ARBA00023141"/>
    </source>
</evidence>
<evidence type="ECO:0000313" key="11">
    <source>
        <dbReference type="EMBL" id="KAK9830715.1"/>
    </source>
</evidence>
<evidence type="ECO:0000259" key="9">
    <source>
        <dbReference type="Pfam" id="PF00425"/>
    </source>
</evidence>
<dbReference type="PRINTS" id="PR00095">
    <property type="entry name" value="ANTSNTHASEI"/>
</dbReference>
<feature type="domain" description="Anthranilate synthase component I N-terminal" evidence="10">
    <location>
        <begin position="44"/>
        <end position="195"/>
    </location>
</feature>
<dbReference type="Proteomes" id="UP001438707">
    <property type="component" value="Unassembled WGS sequence"/>
</dbReference>
<dbReference type="Gene3D" id="3.60.120.10">
    <property type="entry name" value="Anthranilate synthase"/>
    <property type="match status" value="1"/>
</dbReference>
<dbReference type="Pfam" id="PF04715">
    <property type="entry name" value="Anth_synt_I_N"/>
    <property type="match status" value="1"/>
</dbReference>
<comment type="subunit">
    <text evidence="3">Heterotetramer consisting of two non-identical subunits: a beta subunit and a large alpha subunit.</text>
</comment>
<dbReference type="InterPro" id="IPR036770">
    <property type="entry name" value="Ankyrin_rpt-contain_sf"/>
</dbReference>
<keyword evidence="6" id="KW-0822">Tryptophan biosynthesis</keyword>
<keyword evidence="7" id="KW-0057">Aromatic amino acid biosynthesis</keyword>
<dbReference type="SUPFAM" id="SSF56322">
    <property type="entry name" value="ADC synthase"/>
    <property type="match status" value="1"/>
</dbReference>
<dbReference type="Pfam" id="PF00425">
    <property type="entry name" value="Chorismate_bind"/>
    <property type="match status" value="1"/>
</dbReference>
<dbReference type="SUPFAM" id="SSF140860">
    <property type="entry name" value="Pseudo ankyrin repeat-like"/>
    <property type="match status" value="1"/>
</dbReference>
<dbReference type="PANTHER" id="PTHR11236">
    <property type="entry name" value="AMINOBENZOATE/ANTHRANILATE SYNTHASE"/>
    <property type="match status" value="1"/>
</dbReference>
<evidence type="ECO:0000259" key="10">
    <source>
        <dbReference type="Pfam" id="PF04715"/>
    </source>
</evidence>
<dbReference type="InterPro" id="IPR005256">
    <property type="entry name" value="Anth_synth_I_PabB"/>
</dbReference>
<evidence type="ECO:0000256" key="3">
    <source>
        <dbReference type="ARBA" id="ARBA00011653"/>
    </source>
</evidence>
<keyword evidence="8" id="KW-0456">Lyase</keyword>
<evidence type="ECO:0000256" key="4">
    <source>
        <dbReference type="ARBA" id="ARBA00012266"/>
    </source>
</evidence>
<evidence type="ECO:0000256" key="8">
    <source>
        <dbReference type="ARBA" id="ARBA00023239"/>
    </source>
</evidence>
<dbReference type="GO" id="GO:0004049">
    <property type="term" value="F:anthranilate synthase activity"/>
    <property type="evidence" value="ECO:0007669"/>
    <property type="project" value="UniProtKB-EC"/>
</dbReference>
<dbReference type="InterPro" id="IPR006805">
    <property type="entry name" value="Anth_synth_I_N"/>
</dbReference>
<comment type="pathway">
    <text evidence="1">Amino-acid biosynthesis; L-tryptophan biosynthesis; L-tryptophan from chorismate: step 1/5.</text>
</comment>
<dbReference type="GO" id="GO:0000162">
    <property type="term" value="P:L-tryptophan biosynthetic process"/>
    <property type="evidence" value="ECO:0007669"/>
    <property type="project" value="UniProtKB-KW"/>
</dbReference>
<dbReference type="Gene3D" id="1.25.40.20">
    <property type="entry name" value="Ankyrin repeat-containing domain"/>
    <property type="match status" value="1"/>
</dbReference>
<organism evidence="11 12">
    <name type="scientific">Apatococcus lobatus</name>
    <dbReference type="NCBI Taxonomy" id="904363"/>
    <lineage>
        <taxon>Eukaryota</taxon>
        <taxon>Viridiplantae</taxon>
        <taxon>Chlorophyta</taxon>
        <taxon>core chlorophytes</taxon>
        <taxon>Trebouxiophyceae</taxon>
        <taxon>Chlorellales</taxon>
        <taxon>Chlorellaceae</taxon>
        <taxon>Apatococcus</taxon>
    </lineage>
</organism>
<dbReference type="EC" id="4.1.3.27" evidence="4"/>
<proteinExistence type="inferred from homology"/>
<protein>
    <recommendedName>
        <fullName evidence="4">anthranilate synthase</fullName>
        <ecNumber evidence="4">4.1.3.27</ecNumber>
    </recommendedName>
</protein>
<evidence type="ECO:0000313" key="12">
    <source>
        <dbReference type="Proteomes" id="UP001438707"/>
    </source>
</evidence>
<dbReference type="FunFam" id="3.60.120.10:FF:000003">
    <property type="entry name" value="Anthranilate synthase component 1"/>
    <property type="match status" value="1"/>
</dbReference>
<evidence type="ECO:0000256" key="2">
    <source>
        <dbReference type="ARBA" id="ARBA00009562"/>
    </source>
</evidence>
<evidence type="ECO:0000256" key="1">
    <source>
        <dbReference type="ARBA" id="ARBA00004873"/>
    </source>
</evidence>
<sequence length="1112" mass="121637">MYLKSPALESVPRESSQEDAEWQAFQLAAGSFNLVPVYKRLFSDQLTAVLAYRCLVKEDDRAAPSFLFESVVNGNQTGRFSFVGAQPALEVVAKGQTVTVLDHVHGKRSVQQQADPMQVAIQLSEAWKPAALDGLPADVFAGGWVGYTSYDTVRYVYPGKLPFRNAPEDDRGLPDIHLALYNDVVVFDQATKLAYVISWAHLDGQTGPREAFQAAKQRRSRLCKRLSAANAPRLPNGQVSLALDMQPKTPDAANVTRQEFLDNVALVKEHIQAGDIFQLVLSQRFERRTFADPFEIYRYGCRALRVVNPSPYMVYLQARGSILVASSPEILCRLGEDRTVTNRPLAGTRRRGKTPEDDEALEKELLADAKECSEHVMLVDLGRNDVGKVSEFGSVDVEALMQIERYSHVMHISSTVTGRLKAGLDAWDALRAALPAGTVSGAPKVKAMEIIDKLETTRRGPYGGGIGHVGFNGSMDIALALRTMVIPTAGTDSLYSYDGAAPRRDWTVHLQAGAGLVADSTPELEYEECVNKAAALGRAVDLAESAFSPGPSSSQMLDLPLDSQGLAFLAASNPHDLLLIPGLLPASITAAALGDQQAASYLRFAAQQFAAFQSPRSDDIEDICAAATREADHDDFSPYHEMQSLLQKGQERQSILSKRKEYSAELLCETTRRGMLAELKWLRGLCQHNADAESQLMGIAAGNGHLDVLQHLRSGPNPAPWGNSCNRAVEHTDCLKWLLESGCPCQDRTLRGLAGRGHLDTLQWIRAHPRAVVPSSSWNTTVIAAAVESSSLPLLQWLHEPPVSCPWDSSCTTAAAWNSDLPTLQWLRAQDPPCPLTSHAARAAAACGNLPMLQWLRAQGCPWDAMCCYGAADNGSIAMLHWARAQHVPCPWNEMSTQAAAGKPSLECLQWLRAQDPPCPWNTGACVAAASADFGVLKWLRAQDPPCPWDAATAEQAAMYGNLPMLQWLHEQGCAIDGRAYLAAAFLWQEQGPHKPILQWLHGLGVPAPAEPPAAAHIDDVPVLLWWADNGFLLLPEHHKIVNRARRRYCTFHGLLRWFRRAVSNPTCGAHLAFDSFAPSNAGQDLLVRLCQLPPELITRIAVAADMQQDII</sequence>
<evidence type="ECO:0000256" key="6">
    <source>
        <dbReference type="ARBA" id="ARBA00022822"/>
    </source>
</evidence>
<gene>
    <name evidence="11" type="ORF">WJX74_003977</name>
</gene>
<comment type="similarity">
    <text evidence="2">Belongs to the anthranilate synthase component I family.</text>
</comment>
<accession>A0AAW1R9P4</accession>
<dbReference type="NCBIfam" id="TIGR00564">
    <property type="entry name" value="trpE_most"/>
    <property type="match status" value="1"/>
</dbReference>
<keyword evidence="12" id="KW-1185">Reference proteome</keyword>
<dbReference type="InterPro" id="IPR019999">
    <property type="entry name" value="Anth_synth_I-like"/>
</dbReference>
<reference evidence="11 12" key="1">
    <citation type="journal article" date="2024" name="Nat. Commun.">
        <title>Phylogenomics reveals the evolutionary origins of lichenization in chlorophyte algae.</title>
        <authorList>
            <person name="Puginier C."/>
            <person name="Libourel C."/>
            <person name="Otte J."/>
            <person name="Skaloud P."/>
            <person name="Haon M."/>
            <person name="Grisel S."/>
            <person name="Petersen M."/>
            <person name="Berrin J.G."/>
            <person name="Delaux P.M."/>
            <person name="Dal Grande F."/>
            <person name="Keller J."/>
        </authorList>
    </citation>
    <scope>NUCLEOTIDE SEQUENCE [LARGE SCALE GENOMIC DNA]</scope>
    <source>
        <strain evidence="11 12">SAG 2145</strain>
    </source>
</reference>
<dbReference type="EMBL" id="JALJOS010000015">
    <property type="protein sequence ID" value="KAK9830715.1"/>
    <property type="molecule type" value="Genomic_DNA"/>
</dbReference>
<comment type="caution">
    <text evidence="11">The sequence shown here is derived from an EMBL/GenBank/DDBJ whole genome shotgun (WGS) entry which is preliminary data.</text>
</comment>
<keyword evidence="5" id="KW-0028">Amino-acid biosynthesis</keyword>
<dbReference type="InterPro" id="IPR005801">
    <property type="entry name" value="ADC_synthase"/>
</dbReference>
<name>A0AAW1R9P4_9CHLO</name>
<dbReference type="AlphaFoldDB" id="A0AAW1R9P4"/>
<evidence type="ECO:0000256" key="5">
    <source>
        <dbReference type="ARBA" id="ARBA00022605"/>
    </source>
</evidence>
<feature type="domain" description="Chorismate-utilising enzyme C-terminal" evidence="9">
    <location>
        <begin position="257"/>
        <end position="532"/>
    </location>
</feature>
<dbReference type="InterPro" id="IPR015890">
    <property type="entry name" value="Chorismate_C"/>
</dbReference>